<dbReference type="NCBIfam" id="TIGR03002">
    <property type="entry name" value="outer_YhbN_LptA"/>
    <property type="match status" value="1"/>
</dbReference>
<keyword evidence="8" id="KW-1185">Reference proteome</keyword>
<feature type="chain" id="PRO_5044906310" description="Lipopolysaccharide export system protein LptA" evidence="4">
    <location>
        <begin position="25"/>
        <end position="196"/>
    </location>
</feature>
<dbReference type="EMBL" id="JBHSGU010000029">
    <property type="protein sequence ID" value="MFC4702025.1"/>
    <property type="molecule type" value="Genomic_DNA"/>
</dbReference>
<keyword evidence="2 4" id="KW-0732">Signal</keyword>
<organism evidence="7 8">
    <name type="scientific">Glaciecola siphonariae</name>
    <dbReference type="NCBI Taxonomy" id="521012"/>
    <lineage>
        <taxon>Bacteria</taxon>
        <taxon>Pseudomonadati</taxon>
        <taxon>Pseudomonadota</taxon>
        <taxon>Gammaproteobacteria</taxon>
        <taxon>Alteromonadales</taxon>
        <taxon>Alteromonadaceae</taxon>
        <taxon>Glaciecola</taxon>
    </lineage>
</organism>
<dbReference type="Gene3D" id="2.60.450.10">
    <property type="entry name" value="Lipopolysaccharide (LPS) transport protein A like domain"/>
    <property type="match status" value="1"/>
</dbReference>
<dbReference type="PANTHER" id="PTHR36504">
    <property type="entry name" value="LIPOPOLYSACCHARIDE EXPORT SYSTEM PROTEIN LPTA"/>
    <property type="match status" value="1"/>
</dbReference>
<feature type="domain" description="Organic solvent tolerance-like N-terminal" evidence="6">
    <location>
        <begin position="49"/>
        <end position="157"/>
    </location>
</feature>
<keyword evidence="1 4" id="KW-0813">Transport</keyword>
<comment type="caution">
    <text evidence="7">The sequence shown here is derived from an EMBL/GenBank/DDBJ whole genome shotgun (WGS) entry which is preliminary data.</text>
</comment>
<comment type="function">
    <text evidence="4">Involved in the assembly of lipopolysaccharide (LPS). Required for the translocation of LPS from the inner membrane to the outer membrane. May form a bridge between the inner membrane and the outer membrane, via interactions with LptC and LptD, thereby facilitating LPS transfer across the periplasm.</text>
</comment>
<feature type="compositionally biased region" description="Basic and acidic residues" evidence="5">
    <location>
        <begin position="185"/>
        <end position="196"/>
    </location>
</feature>
<keyword evidence="3 4" id="KW-0574">Periplasm</keyword>
<evidence type="ECO:0000256" key="3">
    <source>
        <dbReference type="ARBA" id="ARBA00022764"/>
    </source>
</evidence>
<gene>
    <name evidence="4 7" type="primary">lptA</name>
    <name evidence="7" type="ORF">ACFO4O_17910</name>
</gene>
<dbReference type="InterPro" id="IPR005653">
    <property type="entry name" value="OstA-like_N"/>
</dbReference>
<comment type="subunit">
    <text evidence="4">Component of the lipopolysaccharide transport and assembly complex.</text>
</comment>
<dbReference type="Pfam" id="PF03968">
    <property type="entry name" value="LptD_N"/>
    <property type="match status" value="1"/>
</dbReference>
<comment type="similarity">
    <text evidence="4">Belongs to the LptA family.</text>
</comment>
<dbReference type="InterPro" id="IPR014340">
    <property type="entry name" value="LptA"/>
</dbReference>
<evidence type="ECO:0000256" key="4">
    <source>
        <dbReference type="HAMAP-Rule" id="MF_01914"/>
    </source>
</evidence>
<dbReference type="PANTHER" id="PTHR36504:SF1">
    <property type="entry name" value="LIPOPOLYSACCHARIDE EXPORT SYSTEM PROTEIN LPTA"/>
    <property type="match status" value="1"/>
</dbReference>
<feature type="region of interest" description="Disordered" evidence="5">
    <location>
        <begin position="176"/>
        <end position="196"/>
    </location>
</feature>
<dbReference type="Proteomes" id="UP001595897">
    <property type="component" value="Unassembled WGS sequence"/>
</dbReference>
<name>A0ABV9M293_9ALTE</name>
<proteinExistence type="inferred from homology"/>
<dbReference type="RefSeq" id="WP_382411046.1">
    <property type="nucleotide sequence ID" value="NZ_JBHSGU010000029.1"/>
</dbReference>
<dbReference type="HAMAP" id="MF_01914">
    <property type="entry name" value="LPS_assembly_LptA"/>
    <property type="match status" value="1"/>
</dbReference>
<protein>
    <recommendedName>
        <fullName evidence="4">Lipopolysaccharide export system protein LptA</fullName>
    </recommendedName>
</protein>
<evidence type="ECO:0000259" key="6">
    <source>
        <dbReference type="Pfam" id="PF03968"/>
    </source>
</evidence>
<evidence type="ECO:0000256" key="2">
    <source>
        <dbReference type="ARBA" id="ARBA00022729"/>
    </source>
</evidence>
<evidence type="ECO:0000313" key="7">
    <source>
        <dbReference type="EMBL" id="MFC4702025.1"/>
    </source>
</evidence>
<dbReference type="InterPro" id="IPR052037">
    <property type="entry name" value="LPS_export_LptA"/>
</dbReference>
<accession>A0ABV9M293</accession>
<evidence type="ECO:0000256" key="5">
    <source>
        <dbReference type="SAM" id="MobiDB-lite"/>
    </source>
</evidence>
<feature type="signal peptide" evidence="4">
    <location>
        <begin position="1"/>
        <end position="24"/>
    </location>
</feature>
<evidence type="ECO:0000256" key="1">
    <source>
        <dbReference type="ARBA" id="ARBA00022448"/>
    </source>
</evidence>
<comment type="subcellular location">
    <subcellularLocation>
        <location evidence="4">Periplasm</location>
    </subcellularLocation>
</comment>
<evidence type="ECO:0000313" key="8">
    <source>
        <dbReference type="Proteomes" id="UP001595897"/>
    </source>
</evidence>
<sequence precursor="true">MYRPSLIQSLSILLLVLASESAHSFQTESNAEAIESNVSTDFSMPVTLDSKSQAIDGRAKTSIFTENVIIRQGSLELLADKVEVNAADGTGKEIIIATGSPASYKQRKEDGTWVEARATEIIYEVEPRTIALKGEALIMQNEMRVTGDMIVFDMTREQVLATSNDDSAESVRTVISPGAFSADDTQTKPENDEVQQ</sequence>
<reference evidence="8" key="1">
    <citation type="journal article" date="2019" name="Int. J. Syst. Evol. Microbiol.">
        <title>The Global Catalogue of Microorganisms (GCM) 10K type strain sequencing project: providing services to taxonomists for standard genome sequencing and annotation.</title>
        <authorList>
            <consortium name="The Broad Institute Genomics Platform"/>
            <consortium name="The Broad Institute Genome Sequencing Center for Infectious Disease"/>
            <person name="Wu L."/>
            <person name="Ma J."/>
        </authorList>
    </citation>
    <scope>NUCLEOTIDE SEQUENCE [LARGE SCALE GENOMIC DNA]</scope>
    <source>
        <strain evidence="8">KACC 12507</strain>
    </source>
</reference>